<dbReference type="Pfam" id="PF09783">
    <property type="entry name" value="Vac_ImportDeg"/>
    <property type="match status" value="1"/>
</dbReference>
<comment type="caution">
    <text evidence="2">The sequence shown here is derived from an EMBL/GenBank/DDBJ whole genome shotgun (WGS) entry which is preliminary data.</text>
</comment>
<organism evidence="2 3">
    <name type="scientific">Neolecta irregularis (strain DAH-3)</name>
    <dbReference type="NCBI Taxonomy" id="1198029"/>
    <lineage>
        <taxon>Eukaryota</taxon>
        <taxon>Fungi</taxon>
        <taxon>Dikarya</taxon>
        <taxon>Ascomycota</taxon>
        <taxon>Taphrinomycotina</taxon>
        <taxon>Neolectales</taxon>
        <taxon>Neolectaceae</taxon>
        <taxon>Neolecta</taxon>
    </lineage>
</organism>
<dbReference type="GO" id="GO:0006623">
    <property type="term" value="P:protein targeting to vacuole"/>
    <property type="evidence" value="ECO:0007669"/>
    <property type="project" value="TreeGrafter"/>
</dbReference>
<name>A0A1U7LPN7_NEOID</name>
<dbReference type="GO" id="GO:0043161">
    <property type="term" value="P:proteasome-mediated ubiquitin-dependent protein catabolic process"/>
    <property type="evidence" value="ECO:0007669"/>
    <property type="project" value="TreeGrafter"/>
</dbReference>
<dbReference type="PANTHER" id="PTHR14534">
    <property type="entry name" value="VACUOLAR IMPORT AND DEGRADATION PROTEIN 24"/>
    <property type="match status" value="1"/>
</dbReference>
<dbReference type="OMA" id="HWSKFQC"/>
<proteinExistence type="inferred from homology"/>
<reference evidence="2 3" key="1">
    <citation type="submission" date="2016-04" db="EMBL/GenBank/DDBJ databases">
        <title>Evolutionary innovation and constraint leading to complex multicellularity in the Ascomycota.</title>
        <authorList>
            <person name="Cisse O."/>
            <person name="Nguyen A."/>
            <person name="Hewitt D.A."/>
            <person name="Jedd G."/>
            <person name="Stajich J.E."/>
        </authorList>
    </citation>
    <scope>NUCLEOTIDE SEQUENCE [LARGE SCALE GENOMIC DNA]</scope>
    <source>
        <strain evidence="2 3">DAH-3</strain>
    </source>
</reference>
<dbReference type="PANTHER" id="PTHR14534:SF3">
    <property type="entry name" value="GID COMPLEX SUBUNIT 4 HOMOLOG"/>
    <property type="match status" value="1"/>
</dbReference>
<dbReference type="OrthoDB" id="62at2759"/>
<dbReference type="GO" id="GO:0045721">
    <property type="term" value="P:negative regulation of gluconeogenesis"/>
    <property type="evidence" value="ECO:0007669"/>
    <property type="project" value="TreeGrafter"/>
</dbReference>
<evidence type="ECO:0000256" key="1">
    <source>
        <dbReference type="ARBA" id="ARBA00061469"/>
    </source>
</evidence>
<accession>A0A1U7LPN7</accession>
<dbReference type="AlphaFoldDB" id="A0A1U7LPN7"/>
<gene>
    <name evidence="2" type="ORF">NEOLI_003728</name>
</gene>
<sequence>MPLHDDFLRPGTVFVGAQRSPASSCEVCVCILHVQLPDSVLCGYLSIHGLTHLNPSITTFFEAEIIGDTFGFTSRCDHDWHASDKVDLLHWSRFPAFDRPLKHAVLKNPAFVYDFRNKDFVFMRWKEQFLVPDHTEQLFGASYAGYYYICYQKSTGAIHGYYYSSKQGKSESNLQELVLLQKASRSFPRYQFC</sequence>
<comment type="similarity">
    <text evidence="1">Belongs to the GID4/VID24 family.</text>
</comment>
<protein>
    <submittedName>
        <fullName evidence="2">Glucose-induced degradation protein 4</fullName>
    </submittedName>
</protein>
<dbReference type="GO" id="GO:0007039">
    <property type="term" value="P:protein catabolic process in the vacuole"/>
    <property type="evidence" value="ECO:0007669"/>
    <property type="project" value="TreeGrafter"/>
</dbReference>
<evidence type="ECO:0000313" key="2">
    <source>
        <dbReference type="EMBL" id="OLL24617.1"/>
    </source>
</evidence>
<keyword evidence="3" id="KW-1185">Reference proteome</keyword>
<dbReference type="InterPro" id="IPR018618">
    <property type="entry name" value="GID4/10-like"/>
</dbReference>
<dbReference type="EMBL" id="LXFE01000709">
    <property type="protein sequence ID" value="OLL24617.1"/>
    <property type="molecule type" value="Genomic_DNA"/>
</dbReference>
<dbReference type="Proteomes" id="UP000186594">
    <property type="component" value="Unassembled WGS sequence"/>
</dbReference>
<dbReference type="GO" id="GO:0034657">
    <property type="term" value="C:GID complex"/>
    <property type="evidence" value="ECO:0007669"/>
    <property type="project" value="TreeGrafter"/>
</dbReference>
<dbReference type="GO" id="GO:0005773">
    <property type="term" value="C:vacuole"/>
    <property type="evidence" value="ECO:0007669"/>
    <property type="project" value="GOC"/>
</dbReference>
<dbReference type="STRING" id="1198029.A0A1U7LPN7"/>
<evidence type="ECO:0000313" key="3">
    <source>
        <dbReference type="Proteomes" id="UP000186594"/>
    </source>
</evidence>